<keyword evidence="1" id="KW-0472">Membrane</keyword>
<proteinExistence type="predicted"/>
<keyword evidence="1" id="KW-1133">Transmembrane helix</keyword>
<protein>
    <submittedName>
        <fullName evidence="2">Uncharacterized protein</fullName>
    </submittedName>
</protein>
<evidence type="ECO:0000313" key="3">
    <source>
        <dbReference type="Proteomes" id="UP000182257"/>
    </source>
</evidence>
<evidence type="ECO:0000256" key="1">
    <source>
        <dbReference type="SAM" id="Phobius"/>
    </source>
</evidence>
<gene>
    <name evidence="2" type="ORF">SAMN05216462_2295</name>
</gene>
<organism evidence="2 3">
    <name type="scientific">Xylanibacter ruminicola</name>
    <name type="common">Prevotella ruminicola</name>
    <dbReference type="NCBI Taxonomy" id="839"/>
    <lineage>
        <taxon>Bacteria</taxon>
        <taxon>Pseudomonadati</taxon>
        <taxon>Bacteroidota</taxon>
        <taxon>Bacteroidia</taxon>
        <taxon>Bacteroidales</taxon>
        <taxon>Prevotellaceae</taxon>
        <taxon>Xylanibacter</taxon>
    </lineage>
</organism>
<sequence length="48" mass="6067">MILLKYNSKHKINKKSRFYERYRASLFRFFKMKSVLCLTFFLYLCSRF</sequence>
<reference evidence="2 3" key="1">
    <citation type="submission" date="2016-10" db="EMBL/GenBank/DDBJ databases">
        <authorList>
            <person name="de Groot N.N."/>
        </authorList>
    </citation>
    <scope>NUCLEOTIDE SEQUENCE [LARGE SCALE GENOMIC DNA]</scope>
    <source>
        <strain evidence="2 3">D31d</strain>
    </source>
</reference>
<dbReference type="EMBL" id="FNRF01000004">
    <property type="protein sequence ID" value="SEA71556.1"/>
    <property type="molecule type" value="Genomic_DNA"/>
</dbReference>
<dbReference type="AlphaFoldDB" id="A0A1H4DGB7"/>
<feature type="transmembrane region" description="Helical" evidence="1">
    <location>
        <begin position="21"/>
        <end position="44"/>
    </location>
</feature>
<name>A0A1H4DGB7_XYLRU</name>
<keyword evidence="1" id="KW-0812">Transmembrane</keyword>
<accession>A0A1H4DGB7</accession>
<evidence type="ECO:0000313" key="2">
    <source>
        <dbReference type="EMBL" id="SEA71556.1"/>
    </source>
</evidence>
<dbReference type="Proteomes" id="UP000182257">
    <property type="component" value="Unassembled WGS sequence"/>
</dbReference>